<dbReference type="PANTHER" id="PTHR42809">
    <property type="entry name" value="FLAVODOXIN 2"/>
    <property type="match status" value="1"/>
</dbReference>
<dbReference type="InterPro" id="IPR001094">
    <property type="entry name" value="Flavdoxin-like"/>
</dbReference>
<dbReference type="NCBIfam" id="NF005216">
    <property type="entry name" value="PRK06703.1"/>
    <property type="match status" value="1"/>
</dbReference>
<dbReference type="GO" id="GO:0016651">
    <property type="term" value="F:oxidoreductase activity, acting on NAD(P)H"/>
    <property type="evidence" value="ECO:0007669"/>
    <property type="project" value="UniProtKB-ARBA"/>
</dbReference>
<dbReference type="AlphaFoldDB" id="A0AAJ1WJL1"/>
<feature type="domain" description="Flavodoxin-like" evidence="9">
    <location>
        <begin position="3"/>
        <end position="142"/>
    </location>
</feature>
<dbReference type="NCBIfam" id="NF005246">
    <property type="entry name" value="PRK06756.1"/>
    <property type="match status" value="1"/>
</dbReference>
<dbReference type="Proteomes" id="UP001237207">
    <property type="component" value="Unassembled WGS sequence"/>
</dbReference>
<evidence type="ECO:0000256" key="5">
    <source>
        <dbReference type="ARBA" id="ARBA00022630"/>
    </source>
</evidence>
<dbReference type="GO" id="GO:0009055">
    <property type="term" value="F:electron transfer activity"/>
    <property type="evidence" value="ECO:0007669"/>
    <property type="project" value="UniProtKB-UniRule"/>
</dbReference>
<dbReference type="PRINTS" id="PR00369">
    <property type="entry name" value="FLAVODOXIN"/>
</dbReference>
<keyword evidence="5 8" id="KW-0285">Flavoprotein</keyword>
<dbReference type="InterPro" id="IPR001226">
    <property type="entry name" value="Flavodoxin_CS"/>
</dbReference>
<comment type="cofactor">
    <cofactor evidence="1 8">
        <name>FMN</name>
        <dbReference type="ChEBI" id="CHEBI:58210"/>
    </cofactor>
</comment>
<comment type="function">
    <text evidence="2 8">Low-potential electron donor to a number of redox enzymes.</text>
</comment>
<dbReference type="PROSITE" id="PS00201">
    <property type="entry name" value="FLAVODOXIN"/>
    <property type="match status" value="1"/>
</dbReference>
<dbReference type="PANTHER" id="PTHR42809:SF1">
    <property type="entry name" value="FLAVODOXIN 1"/>
    <property type="match status" value="1"/>
</dbReference>
<dbReference type="InterPro" id="IPR029039">
    <property type="entry name" value="Flavoprotein-like_sf"/>
</dbReference>
<evidence type="ECO:0000259" key="9">
    <source>
        <dbReference type="PROSITE" id="PS50902"/>
    </source>
</evidence>
<dbReference type="SUPFAM" id="SSF52218">
    <property type="entry name" value="Flavoproteins"/>
    <property type="match status" value="1"/>
</dbReference>
<dbReference type="Gene3D" id="3.40.50.360">
    <property type="match status" value="1"/>
</dbReference>
<gene>
    <name evidence="10" type="ORF">J2S13_002026</name>
</gene>
<accession>A0AAJ1WJL1</accession>
<evidence type="ECO:0000256" key="7">
    <source>
        <dbReference type="ARBA" id="ARBA00022982"/>
    </source>
</evidence>
<evidence type="ECO:0000256" key="2">
    <source>
        <dbReference type="ARBA" id="ARBA00003297"/>
    </source>
</evidence>
<dbReference type="NCBIfam" id="TIGR01753">
    <property type="entry name" value="flav_short"/>
    <property type="match status" value="1"/>
</dbReference>
<dbReference type="EMBL" id="JAUSUC010000023">
    <property type="protein sequence ID" value="MDQ0215608.1"/>
    <property type="molecule type" value="Genomic_DNA"/>
</dbReference>
<dbReference type="InterPro" id="IPR010087">
    <property type="entry name" value="Flav_short"/>
</dbReference>
<sequence>MKVIIVYASMTGNTKEIAHLVAEGIEEKGVEVEVKDSFELLANELLPYDGILLGSYTYGEGEIPWEMADLHEEVQDLDLEGKAVAAFGSGDTSYLYFARAVDILEKTMQQQGATVMQPGLKIEGMPENEEEQQCKQFGVKFAEGLVKNLNR</sequence>
<dbReference type="InterPro" id="IPR050619">
    <property type="entry name" value="Flavodoxin"/>
</dbReference>
<evidence type="ECO:0000256" key="6">
    <source>
        <dbReference type="ARBA" id="ARBA00022643"/>
    </source>
</evidence>
<evidence type="ECO:0000256" key="3">
    <source>
        <dbReference type="ARBA" id="ARBA00005267"/>
    </source>
</evidence>
<keyword evidence="4 8" id="KW-0813">Transport</keyword>
<comment type="caution">
    <text evidence="10">The sequence shown here is derived from an EMBL/GenBank/DDBJ whole genome shotgun (WGS) entry which is preliminary data.</text>
</comment>
<keyword evidence="7 8" id="KW-0249">Electron transport</keyword>
<dbReference type="RefSeq" id="WP_307257605.1">
    <property type="nucleotide sequence ID" value="NZ_JAUSUC010000023.1"/>
</dbReference>
<dbReference type="Pfam" id="PF00258">
    <property type="entry name" value="Flavodoxin_1"/>
    <property type="match status" value="1"/>
</dbReference>
<name>A0AAJ1WJL1_9BACI</name>
<organism evidence="10 11">
    <name type="scientific">Oikeobacillus pervagus</name>
    <dbReference type="NCBI Taxonomy" id="1325931"/>
    <lineage>
        <taxon>Bacteria</taxon>
        <taxon>Bacillati</taxon>
        <taxon>Bacillota</taxon>
        <taxon>Bacilli</taxon>
        <taxon>Bacillales</taxon>
        <taxon>Bacillaceae</taxon>
        <taxon>Oikeobacillus</taxon>
    </lineage>
</organism>
<evidence type="ECO:0000256" key="4">
    <source>
        <dbReference type="ARBA" id="ARBA00022448"/>
    </source>
</evidence>
<dbReference type="PROSITE" id="PS50902">
    <property type="entry name" value="FLAVODOXIN_LIKE"/>
    <property type="match status" value="1"/>
</dbReference>
<dbReference type="GO" id="GO:0010181">
    <property type="term" value="F:FMN binding"/>
    <property type="evidence" value="ECO:0007669"/>
    <property type="project" value="UniProtKB-UniRule"/>
</dbReference>
<evidence type="ECO:0000256" key="8">
    <source>
        <dbReference type="RuleBase" id="RU367037"/>
    </source>
</evidence>
<proteinExistence type="inferred from homology"/>
<evidence type="ECO:0000313" key="10">
    <source>
        <dbReference type="EMBL" id="MDQ0215608.1"/>
    </source>
</evidence>
<reference evidence="10" key="1">
    <citation type="submission" date="2023-07" db="EMBL/GenBank/DDBJ databases">
        <title>Genomic Encyclopedia of Type Strains, Phase IV (KMG-IV): sequencing the most valuable type-strain genomes for metagenomic binning, comparative biology and taxonomic classification.</title>
        <authorList>
            <person name="Goeker M."/>
        </authorList>
    </citation>
    <scope>NUCLEOTIDE SEQUENCE</scope>
    <source>
        <strain evidence="10">DSM 23947</strain>
    </source>
</reference>
<dbReference type="InterPro" id="IPR008254">
    <property type="entry name" value="Flavodoxin/NO_synth"/>
</dbReference>
<keyword evidence="11" id="KW-1185">Reference proteome</keyword>
<keyword evidence="6 8" id="KW-0288">FMN</keyword>
<comment type="similarity">
    <text evidence="3 8">Belongs to the flavodoxin family.</text>
</comment>
<evidence type="ECO:0000313" key="11">
    <source>
        <dbReference type="Proteomes" id="UP001237207"/>
    </source>
</evidence>
<protein>
    <recommendedName>
        <fullName evidence="8">Flavodoxin</fullName>
    </recommendedName>
</protein>
<evidence type="ECO:0000256" key="1">
    <source>
        <dbReference type="ARBA" id="ARBA00001917"/>
    </source>
</evidence>